<gene>
    <name evidence="9" type="primary">ccmH</name>
    <name evidence="9" type="ORF">GCM10010991_01790</name>
</gene>
<protein>
    <recommendedName>
        <fullName evidence="7">Cytochrome c-type biogenesis protein</fullName>
    </recommendedName>
</protein>
<keyword evidence="7" id="KW-0812">Transmembrane</keyword>
<evidence type="ECO:0000256" key="2">
    <source>
        <dbReference type="ARBA" id="ARBA00022617"/>
    </source>
</evidence>
<evidence type="ECO:0000259" key="8">
    <source>
        <dbReference type="Pfam" id="PF03918"/>
    </source>
</evidence>
<proteinExistence type="inferred from homology"/>
<dbReference type="GO" id="GO:0046872">
    <property type="term" value="F:metal ion binding"/>
    <property type="evidence" value="ECO:0007669"/>
    <property type="project" value="UniProtKB-KW"/>
</dbReference>
<sequence length="150" mass="16652">MKHLIALVLALLLAVPAFAVQPDEILPDPALEARARELSKLLRCPVCQGENIDDSNADISRDLRLLVRERLIAGDSNDAVIDYVVDRYGEFVLFEPRATGANLLLWLAGPLMLMGGAGVAFVWLRARRQARAPDVLTPEEEARLREILKE</sequence>
<feature type="transmembrane region" description="Helical" evidence="7">
    <location>
        <begin position="103"/>
        <end position="124"/>
    </location>
</feature>
<dbReference type="RefSeq" id="WP_146286009.1">
    <property type="nucleotide sequence ID" value="NZ_BMLP01000001.1"/>
</dbReference>
<feature type="domain" description="CcmH/CycL/Ccl2/NrfF N-terminal" evidence="8">
    <location>
        <begin position="8"/>
        <end position="148"/>
    </location>
</feature>
<keyword evidence="6 7" id="KW-0408">Iron</keyword>
<evidence type="ECO:0000313" key="9">
    <source>
        <dbReference type="EMBL" id="GGO23921.1"/>
    </source>
</evidence>
<evidence type="ECO:0000256" key="3">
    <source>
        <dbReference type="ARBA" id="ARBA00022723"/>
    </source>
</evidence>
<keyword evidence="5" id="KW-0201">Cytochrome c-type biogenesis</keyword>
<evidence type="ECO:0000256" key="1">
    <source>
        <dbReference type="ARBA" id="ARBA00010342"/>
    </source>
</evidence>
<dbReference type="PANTHER" id="PTHR47870">
    <property type="entry name" value="CYTOCHROME C-TYPE BIOGENESIS PROTEIN CCMH"/>
    <property type="match status" value="1"/>
</dbReference>
<name>A0A918DB02_9RHOB</name>
<keyword evidence="7" id="KW-0472">Membrane</keyword>
<evidence type="ECO:0000313" key="10">
    <source>
        <dbReference type="Proteomes" id="UP000598196"/>
    </source>
</evidence>
<accession>A0A918DB02</accession>
<dbReference type="GO" id="GO:0017004">
    <property type="term" value="P:cytochrome complex assembly"/>
    <property type="evidence" value="ECO:0007669"/>
    <property type="project" value="UniProtKB-KW"/>
</dbReference>
<dbReference type="AlphaFoldDB" id="A0A918DB02"/>
<keyword evidence="10" id="KW-1185">Reference proteome</keyword>
<organism evidence="9 10">
    <name type="scientific">Gemmobacter aquaticus</name>
    <dbReference type="NCBI Taxonomy" id="490185"/>
    <lineage>
        <taxon>Bacteria</taxon>
        <taxon>Pseudomonadati</taxon>
        <taxon>Pseudomonadota</taxon>
        <taxon>Alphaproteobacteria</taxon>
        <taxon>Rhodobacterales</taxon>
        <taxon>Paracoccaceae</taxon>
        <taxon>Gemmobacter</taxon>
    </lineage>
</organism>
<dbReference type="Gene3D" id="1.10.8.640">
    <property type="entry name" value="Cytochrome C biogenesis protein"/>
    <property type="match status" value="1"/>
</dbReference>
<dbReference type="GO" id="GO:0005886">
    <property type="term" value="C:plasma membrane"/>
    <property type="evidence" value="ECO:0007669"/>
    <property type="project" value="TreeGrafter"/>
</dbReference>
<dbReference type="Pfam" id="PF03918">
    <property type="entry name" value="CcmH"/>
    <property type="match status" value="1"/>
</dbReference>
<keyword evidence="3 7" id="KW-0479">Metal-binding</keyword>
<dbReference type="InterPro" id="IPR005616">
    <property type="entry name" value="CcmH/CycL/Ccl2/NrfF_N"/>
</dbReference>
<dbReference type="InterPro" id="IPR051263">
    <property type="entry name" value="C-type_cytochrome_biogenesis"/>
</dbReference>
<dbReference type="InterPro" id="IPR038297">
    <property type="entry name" value="CcmH/CycL/NrfF/Ccl2_sf"/>
</dbReference>
<dbReference type="CDD" id="cd16378">
    <property type="entry name" value="CcmH_N"/>
    <property type="match status" value="1"/>
</dbReference>
<dbReference type="Proteomes" id="UP000598196">
    <property type="component" value="Unassembled WGS sequence"/>
</dbReference>
<dbReference type="OrthoDB" id="9804975at2"/>
<keyword evidence="4 7" id="KW-0732">Signal</keyword>
<keyword evidence="7" id="KW-1133">Transmembrane helix</keyword>
<comment type="function">
    <text evidence="7">Possible subunit of a heme lyase.</text>
</comment>
<feature type="signal peptide" evidence="7">
    <location>
        <begin position="1"/>
        <end position="19"/>
    </location>
</feature>
<reference evidence="9 10" key="1">
    <citation type="journal article" date="2014" name="Int. J. Syst. Evol. Microbiol.">
        <title>Complete genome sequence of Corynebacterium casei LMG S-19264T (=DSM 44701T), isolated from a smear-ripened cheese.</title>
        <authorList>
            <consortium name="US DOE Joint Genome Institute (JGI-PGF)"/>
            <person name="Walter F."/>
            <person name="Albersmeier A."/>
            <person name="Kalinowski J."/>
            <person name="Ruckert C."/>
        </authorList>
    </citation>
    <scope>NUCLEOTIDE SEQUENCE [LARGE SCALE GENOMIC DNA]</scope>
    <source>
        <strain evidence="9 10">CGMCC 1.7029</strain>
    </source>
</reference>
<keyword evidence="2 7" id="KW-0349">Heme</keyword>
<feature type="chain" id="PRO_5038172073" description="Cytochrome c-type biogenesis protein" evidence="7">
    <location>
        <begin position="20"/>
        <end position="150"/>
    </location>
</feature>
<evidence type="ECO:0000256" key="4">
    <source>
        <dbReference type="ARBA" id="ARBA00022729"/>
    </source>
</evidence>
<comment type="similarity">
    <text evidence="1 7">Belongs to the CcmH/CycL/Ccl2/NrfF family.</text>
</comment>
<evidence type="ECO:0000256" key="7">
    <source>
        <dbReference type="RuleBase" id="RU364112"/>
    </source>
</evidence>
<comment type="caution">
    <text evidence="9">The sequence shown here is derived from an EMBL/GenBank/DDBJ whole genome shotgun (WGS) entry which is preliminary data.</text>
</comment>
<dbReference type="EMBL" id="BMLP01000001">
    <property type="protein sequence ID" value="GGO23921.1"/>
    <property type="molecule type" value="Genomic_DNA"/>
</dbReference>
<dbReference type="PANTHER" id="PTHR47870:SF1">
    <property type="entry name" value="CYTOCHROME C-TYPE BIOGENESIS PROTEIN CCMH"/>
    <property type="match status" value="1"/>
</dbReference>
<evidence type="ECO:0000256" key="5">
    <source>
        <dbReference type="ARBA" id="ARBA00022748"/>
    </source>
</evidence>
<evidence type="ECO:0000256" key="6">
    <source>
        <dbReference type="ARBA" id="ARBA00023004"/>
    </source>
</evidence>